<evidence type="ECO:0000313" key="2">
    <source>
        <dbReference type="EMBL" id="AKE58406.1"/>
    </source>
</evidence>
<accession>A0A0F6TTM4</accession>
<dbReference type="Proteomes" id="UP000034085">
    <property type="component" value="Chromosome"/>
</dbReference>
<feature type="domain" description="B3/B4 tRNA-binding" evidence="1">
    <location>
        <begin position="59"/>
        <end position="213"/>
    </location>
</feature>
<dbReference type="Pfam" id="PF03483">
    <property type="entry name" value="B3_4"/>
    <property type="match status" value="1"/>
</dbReference>
<dbReference type="InterPro" id="IPR020825">
    <property type="entry name" value="Phe-tRNA_synthase-like_B3/B4"/>
</dbReference>
<dbReference type="AlphaFoldDB" id="A0A0F6TTM4"/>
<reference evidence="2 3" key="1">
    <citation type="journal article" date="2013" name="Appl. Microbiol. Biotechnol.">
        <title>Glycerol assimilation and production of 1,3-propanediol by Citrobacter amalonaticus Y19.</title>
        <authorList>
            <person name="Ainala S.K."/>
            <person name="Ashok S."/>
            <person name="Ko Y."/>
            <person name="Park S."/>
        </authorList>
    </citation>
    <scope>NUCLEOTIDE SEQUENCE [LARGE SCALE GENOMIC DNA]</scope>
    <source>
        <strain evidence="2 3">Y19</strain>
    </source>
</reference>
<dbReference type="EMBL" id="CP011132">
    <property type="protein sequence ID" value="AKE58406.1"/>
    <property type="molecule type" value="Genomic_DNA"/>
</dbReference>
<keyword evidence="2" id="KW-0030">Aminoacyl-tRNA synthetase</keyword>
<keyword evidence="2" id="KW-0436">Ligase</keyword>
<dbReference type="GO" id="GO:0004826">
    <property type="term" value="F:phenylalanine-tRNA ligase activity"/>
    <property type="evidence" value="ECO:0007669"/>
    <property type="project" value="InterPro"/>
</dbReference>
<proteinExistence type="predicted"/>
<evidence type="ECO:0000259" key="1">
    <source>
        <dbReference type="SMART" id="SM00873"/>
    </source>
</evidence>
<dbReference type="OrthoDB" id="276580at2"/>
<dbReference type="SMART" id="SM00873">
    <property type="entry name" value="B3_4"/>
    <property type="match status" value="1"/>
</dbReference>
<dbReference type="HOGENOM" id="CLU_076869_1_1_6"/>
<dbReference type="SUPFAM" id="SSF56037">
    <property type="entry name" value="PheT/TilS domain"/>
    <property type="match status" value="1"/>
</dbReference>
<dbReference type="RefSeq" id="WP_046477879.1">
    <property type="nucleotide sequence ID" value="NZ_CP011132.1"/>
</dbReference>
<sequence length="223" mass="24458">MPLCYAAEIYSRFRQLRSAAIGVNGINADASSGAQVAQLLAVADKRLAATREGEFAEIKAWRRAFSELGLKPTQYRCASESLLRRYRKSGELPTLHPLIDLCNAASLAFAIPVAVFDIDQISGALTVRPAIGNEFYETFSGETEHPEPGEVIFADDAGRAHARRWSHRQSGWSAVKQSTSGVLIVTEALHETAQGDVERLIITLTNAISQIWPAAMQTDIKRF</sequence>
<organism evidence="2 3">
    <name type="scientific">Citrobacter amalonaticus Y19</name>
    <dbReference type="NCBI Taxonomy" id="1261127"/>
    <lineage>
        <taxon>Bacteria</taxon>
        <taxon>Pseudomonadati</taxon>
        <taxon>Pseudomonadota</taxon>
        <taxon>Gammaproteobacteria</taxon>
        <taxon>Enterobacterales</taxon>
        <taxon>Enterobacteriaceae</taxon>
        <taxon>Citrobacter</taxon>
    </lineage>
</organism>
<name>A0A0F6TTM4_CITAM</name>
<dbReference type="PANTHER" id="PTHR39209">
    <property type="match status" value="1"/>
</dbReference>
<dbReference type="InterPro" id="IPR005146">
    <property type="entry name" value="B3/B4_tRNA-bd"/>
</dbReference>
<dbReference type="KEGG" id="cama:F384_04225"/>
<dbReference type="PANTHER" id="PTHR39209:SF2">
    <property type="entry name" value="CYTOPLASMIC PROTEIN"/>
    <property type="match status" value="1"/>
</dbReference>
<protein>
    <submittedName>
        <fullName evidence="2">tRNA synthetase subunit beta</fullName>
    </submittedName>
</protein>
<gene>
    <name evidence="2" type="ORF">F384_04225</name>
</gene>
<dbReference type="GO" id="GO:0003723">
    <property type="term" value="F:RNA binding"/>
    <property type="evidence" value="ECO:0007669"/>
    <property type="project" value="InterPro"/>
</dbReference>
<dbReference type="Gene3D" id="3.50.40.10">
    <property type="entry name" value="Phenylalanyl-trna Synthetase, Chain B, domain 3"/>
    <property type="match status" value="1"/>
</dbReference>
<evidence type="ECO:0000313" key="3">
    <source>
        <dbReference type="Proteomes" id="UP000034085"/>
    </source>
</evidence>
<dbReference type="PATRIC" id="fig|1261127.3.peg.864"/>